<dbReference type="GO" id="GO:0008803">
    <property type="term" value="F:bis(5'-nucleosyl)-tetraphosphatase (symmetrical) activity"/>
    <property type="evidence" value="ECO:0007669"/>
    <property type="project" value="TreeGrafter"/>
</dbReference>
<comment type="caution">
    <text evidence="2">The sequence shown here is derived from an EMBL/GenBank/DDBJ whole genome shotgun (WGS) entry which is preliminary data.</text>
</comment>
<organism evidence="2 3">
    <name type="scientific">Brevibacillus thermoruber</name>
    <dbReference type="NCBI Taxonomy" id="33942"/>
    <lineage>
        <taxon>Bacteria</taxon>
        <taxon>Bacillati</taxon>
        <taxon>Bacillota</taxon>
        <taxon>Bacilli</taxon>
        <taxon>Bacillales</taxon>
        <taxon>Paenibacillaceae</taxon>
        <taxon>Brevibacillus</taxon>
    </lineage>
</organism>
<dbReference type="GO" id="GO:0005737">
    <property type="term" value="C:cytoplasm"/>
    <property type="evidence" value="ECO:0007669"/>
    <property type="project" value="TreeGrafter"/>
</dbReference>
<dbReference type="GO" id="GO:0110154">
    <property type="term" value="P:RNA decapping"/>
    <property type="evidence" value="ECO:0007669"/>
    <property type="project" value="TreeGrafter"/>
</dbReference>
<dbReference type="SUPFAM" id="SSF56300">
    <property type="entry name" value="Metallo-dependent phosphatases"/>
    <property type="match status" value="1"/>
</dbReference>
<dbReference type="InterPro" id="IPR006186">
    <property type="entry name" value="Ser/Thr-sp_prot-phosphatase"/>
</dbReference>
<dbReference type="InterPro" id="IPR029052">
    <property type="entry name" value="Metallo-depent_PP-like"/>
</dbReference>
<dbReference type="Gene3D" id="3.60.21.10">
    <property type="match status" value="1"/>
</dbReference>
<evidence type="ECO:0000259" key="1">
    <source>
        <dbReference type="PROSITE" id="PS00125"/>
    </source>
</evidence>
<gene>
    <name evidence="2" type="ORF">O3V59_09450</name>
</gene>
<dbReference type="RefSeq" id="WP_035300152.1">
    <property type="nucleotide sequence ID" value="NZ_JAPYYP010000009.1"/>
</dbReference>
<dbReference type="PROSITE" id="PS00125">
    <property type="entry name" value="SER_THR_PHOSPHATASE"/>
    <property type="match status" value="1"/>
</dbReference>
<proteinExistence type="predicted"/>
<sequence length="262" mass="29255">MAIYLVSDIHGHYRVLRAALNRAAFSPQRGDCLYVLGDVVDRGPQSREALQYLLKLRQTYPDRIVLLKGNHEQMLQDWLEGKGDANLYLRFNGGDATVRSYLGHQSLRRAFMGGLPAPAVQEKARSYILSRYPYLLPSLASLPLYAEMPADPASGTPAALFVHAGIRPGVPLAQQRPEDLLWIRQPFYESYRGETVVVFGHTPVSILPGYTGSGVWQRGSLIGIDGGAASWQGGLLLVEWPSLRYVYVPVREIYPTPRIHLR</sequence>
<dbReference type="AlphaFoldDB" id="A0A9X3Z372"/>
<feature type="domain" description="Serine/threonine specific protein phosphatases" evidence="1">
    <location>
        <begin position="67"/>
        <end position="72"/>
    </location>
</feature>
<keyword evidence="3" id="KW-1185">Reference proteome</keyword>
<dbReference type="PRINTS" id="PR00114">
    <property type="entry name" value="STPHPHTASE"/>
</dbReference>
<protein>
    <submittedName>
        <fullName evidence="2">Metallophosphoesterase family protein</fullName>
    </submittedName>
</protein>
<dbReference type="CDD" id="cd00144">
    <property type="entry name" value="MPP_PPP_family"/>
    <property type="match status" value="1"/>
</dbReference>
<name>A0A9X3Z372_9BACL</name>
<evidence type="ECO:0000313" key="3">
    <source>
        <dbReference type="Proteomes" id="UP001151071"/>
    </source>
</evidence>
<dbReference type="GO" id="GO:0016791">
    <property type="term" value="F:phosphatase activity"/>
    <property type="evidence" value="ECO:0007669"/>
    <property type="project" value="TreeGrafter"/>
</dbReference>
<reference evidence="2" key="1">
    <citation type="submission" date="2022-12" db="EMBL/GenBank/DDBJ databases">
        <title>Draft genome sequence of the thermophilic strain Brevibacillus thermoruber HT42, isolated from Los Humeros, Puebla, Mexico, with biotechnological potential.</title>
        <authorList>
            <person name="Lara Sanchez J."/>
            <person name="Solis Palacios R."/>
            <person name="Bustos Baena A.S."/>
            <person name="Ruz Baez A.E."/>
            <person name="Espinosa Luna G."/>
            <person name="Oliart Ros R.M."/>
        </authorList>
    </citation>
    <scope>NUCLEOTIDE SEQUENCE</scope>
    <source>
        <strain evidence="2">HT42</strain>
    </source>
</reference>
<accession>A0A9X3Z372</accession>
<dbReference type="InterPro" id="IPR004843">
    <property type="entry name" value="Calcineurin-like_PHP"/>
</dbReference>
<dbReference type="Pfam" id="PF00149">
    <property type="entry name" value="Metallophos"/>
    <property type="match status" value="1"/>
</dbReference>
<dbReference type="EMBL" id="JAPYYP010000009">
    <property type="protein sequence ID" value="MDA5108586.1"/>
    <property type="molecule type" value="Genomic_DNA"/>
</dbReference>
<dbReference type="PANTHER" id="PTHR42850:SF4">
    <property type="entry name" value="ZINC-DEPENDENT ENDOPOLYPHOSPHATASE"/>
    <property type="match status" value="1"/>
</dbReference>
<dbReference type="InterPro" id="IPR050126">
    <property type="entry name" value="Ap4A_hydrolase"/>
</dbReference>
<dbReference type="PANTHER" id="PTHR42850">
    <property type="entry name" value="METALLOPHOSPHOESTERASE"/>
    <property type="match status" value="1"/>
</dbReference>
<dbReference type="Proteomes" id="UP001151071">
    <property type="component" value="Unassembled WGS sequence"/>
</dbReference>
<evidence type="ECO:0000313" key="2">
    <source>
        <dbReference type="EMBL" id="MDA5108586.1"/>
    </source>
</evidence>